<name>A0A507FL77_9FUNG</name>
<evidence type="ECO:0000259" key="1">
    <source>
        <dbReference type="PROSITE" id="PS51746"/>
    </source>
</evidence>
<dbReference type="SMART" id="SM00332">
    <property type="entry name" value="PP2Cc"/>
    <property type="match status" value="1"/>
</dbReference>
<proteinExistence type="predicted"/>
<dbReference type="Gene3D" id="3.60.40.10">
    <property type="entry name" value="PPM-type phosphatase domain"/>
    <property type="match status" value="1"/>
</dbReference>
<dbReference type="InterPro" id="IPR036457">
    <property type="entry name" value="PPM-type-like_dom_sf"/>
</dbReference>
<feature type="domain" description="PPM-type phosphatase" evidence="1">
    <location>
        <begin position="173"/>
        <end position="597"/>
    </location>
</feature>
<protein>
    <recommendedName>
        <fullName evidence="1">PPM-type phosphatase domain-containing protein</fullName>
    </recommendedName>
</protein>
<evidence type="ECO:0000313" key="3">
    <source>
        <dbReference type="Proteomes" id="UP000320333"/>
    </source>
</evidence>
<dbReference type="InterPro" id="IPR001932">
    <property type="entry name" value="PPM-type_phosphatase-like_dom"/>
</dbReference>
<dbReference type="InterPro" id="IPR015655">
    <property type="entry name" value="PP2C"/>
</dbReference>
<dbReference type="Pfam" id="PF00481">
    <property type="entry name" value="PP2C"/>
    <property type="match status" value="1"/>
</dbReference>
<dbReference type="PANTHER" id="PTHR13832:SF792">
    <property type="entry name" value="GM14286P"/>
    <property type="match status" value="1"/>
</dbReference>
<gene>
    <name evidence="2" type="ORF">CcCBS67573_g02357</name>
</gene>
<organism evidence="2 3">
    <name type="scientific">Chytriomyces confervae</name>
    <dbReference type="NCBI Taxonomy" id="246404"/>
    <lineage>
        <taxon>Eukaryota</taxon>
        <taxon>Fungi</taxon>
        <taxon>Fungi incertae sedis</taxon>
        <taxon>Chytridiomycota</taxon>
        <taxon>Chytridiomycota incertae sedis</taxon>
        <taxon>Chytridiomycetes</taxon>
        <taxon>Chytridiales</taxon>
        <taxon>Chytriomycetaceae</taxon>
        <taxon>Chytriomyces</taxon>
    </lineage>
</organism>
<dbReference type="PROSITE" id="PS51746">
    <property type="entry name" value="PPM_2"/>
    <property type="match status" value="1"/>
</dbReference>
<comment type="caution">
    <text evidence="2">The sequence shown here is derived from an EMBL/GenBank/DDBJ whole genome shotgun (WGS) entry which is preliminary data.</text>
</comment>
<sequence length="601" mass="64870">MLFHFDGDELPEEMQTPRSWAEVRKSIQELELPEGQFFVVRYVRRLNVNGKEQTDEAGWPVEWELEPRDALLGVLMLSVADAAGIAAIKNGWEGEATVVGPHSLRAYSMLSGDVVRRTLDGNSVVYLNSNPAAKAQGLAQDSVVQIHVASFPANAPIEDAFAINRVSFATPTKSCSDELNVETTDTEKTDAELKKPFNLFTVVDGHWAPHCGAALAQILPVFIQDTINDPNPSFYTPVSAAPSITPVSKSGSELPSKLSSAFIHCDASLLSYPFSLLPDNFFDLTNDQVKLFFDNNKELKDQVSSALLPAVTGACALSALVRDDELVLANTGDCRAVLGTEGDDGVIRAVELTRDHNGANASEVSRLQSEHPAAEKDTVIFVNRGDTSRTKRVLGGLMPTRSFGDAKYKWPVDVSDKVDVIDPRIKKAIPMQKDCKTPPYITAAPEISEHKLSSKDRFFVLATDGLYDQLSSNEVVDVVSSLLATRTSKDALVFPPWISAQDSAKLPSHLKPTSVNTLVDSSGKLLEASNAAHVAGGVNLATSLVRAALVGGDHGRLKRTNSAGRMTVLEEAELRAGLEPGEARSIRDDITCIVVVLKGSA</sequence>
<accession>A0A507FL77</accession>
<dbReference type="AlphaFoldDB" id="A0A507FL77"/>
<dbReference type="STRING" id="246404.A0A507FL77"/>
<dbReference type="PANTHER" id="PTHR13832">
    <property type="entry name" value="PROTEIN PHOSPHATASE 2C"/>
    <property type="match status" value="1"/>
</dbReference>
<dbReference type="GO" id="GO:0004741">
    <property type="term" value="F:[pyruvate dehydrogenase (acetyl-transferring)]-phosphatase activity"/>
    <property type="evidence" value="ECO:0007669"/>
    <property type="project" value="TreeGrafter"/>
</dbReference>
<dbReference type="GO" id="GO:0005739">
    <property type="term" value="C:mitochondrion"/>
    <property type="evidence" value="ECO:0007669"/>
    <property type="project" value="TreeGrafter"/>
</dbReference>
<dbReference type="SUPFAM" id="SSF81606">
    <property type="entry name" value="PP2C-like"/>
    <property type="match status" value="1"/>
</dbReference>
<dbReference type="CDD" id="cd00143">
    <property type="entry name" value="PP2Cc"/>
    <property type="match status" value="1"/>
</dbReference>
<keyword evidence="3" id="KW-1185">Reference proteome</keyword>
<dbReference type="Proteomes" id="UP000320333">
    <property type="component" value="Unassembled WGS sequence"/>
</dbReference>
<dbReference type="EMBL" id="QEAP01000048">
    <property type="protein sequence ID" value="TPX76385.1"/>
    <property type="molecule type" value="Genomic_DNA"/>
</dbReference>
<dbReference type="OrthoDB" id="420076at2759"/>
<reference evidence="2 3" key="1">
    <citation type="journal article" date="2019" name="Sci. Rep.">
        <title>Comparative genomics of chytrid fungi reveal insights into the obligate biotrophic and pathogenic lifestyle of Synchytrium endobioticum.</title>
        <authorList>
            <person name="van de Vossenberg B.T.L.H."/>
            <person name="Warris S."/>
            <person name="Nguyen H.D.T."/>
            <person name="van Gent-Pelzer M.P.E."/>
            <person name="Joly D.L."/>
            <person name="van de Geest H.C."/>
            <person name="Bonants P.J.M."/>
            <person name="Smith D.S."/>
            <person name="Levesque C.A."/>
            <person name="van der Lee T.A.J."/>
        </authorList>
    </citation>
    <scope>NUCLEOTIDE SEQUENCE [LARGE SCALE GENOMIC DNA]</scope>
    <source>
        <strain evidence="2 3">CBS 675.73</strain>
    </source>
</reference>
<evidence type="ECO:0000313" key="2">
    <source>
        <dbReference type="EMBL" id="TPX76385.1"/>
    </source>
</evidence>